<dbReference type="PANTHER" id="PTHR28037">
    <property type="entry name" value="ALCOHOL O-ACETYLTRANSFERASE 1-RELATED"/>
    <property type="match status" value="1"/>
</dbReference>
<evidence type="ECO:0000313" key="1">
    <source>
        <dbReference type="EMBL" id="THX14687.1"/>
    </source>
</evidence>
<dbReference type="AlphaFoldDB" id="A0A4S9D5J4"/>
<reference evidence="1" key="1">
    <citation type="submission" date="2018-10" db="EMBL/GenBank/DDBJ databases">
        <title>Fifty Aureobasidium pullulans genomes reveal a recombining polyextremotolerant generalist.</title>
        <authorList>
            <person name="Gostincar C."/>
            <person name="Turk M."/>
            <person name="Zajc J."/>
            <person name="Gunde-Cimerman N."/>
        </authorList>
    </citation>
    <scope>NUCLEOTIDE SEQUENCE [LARGE SCALE GENOMIC DNA]</scope>
    <source>
        <strain evidence="1">EXF-10085</strain>
    </source>
</reference>
<dbReference type="GO" id="GO:0008080">
    <property type="term" value="F:N-acetyltransferase activity"/>
    <property type="evidence" value="ECO:0007669"/>
    <property type="project" value="TreeGrafter"/>
</dbReference>
<evidence type="ECO:0008006" key="2">
    <source>
        <dbReference type="Google" id="ProtNLM"/>
    </source>
</evidence>
<dbReference type="EMBL" id="QZAS01000007">
    <property type="protein sequence ID" value="THX14687.1"/>
    <property type="molecule type" value="Genomic_DNA"/>
</dbReference>
<organism evidence="1">
    <name type="scientific">Aureobasidium pullulans</name>
    <name type="common">Black yeast</name>
    <name type="synonym">Pullularia pullulans</name>
    <dbReference type="NCBI Taxonomy" id="5580"/>
    <lineage>
        <taxon>Eukaryota</taxon>
        <taxon>Fungi</taxon>
        <taxon>Dikarya</taxon>
        <taxon>Ascomycota</taxon>
        <taxon>Pezizomycotina</taxon>
        <taxon>Dothideomycetes</taxon>
        <taxon>Dothideomycetidae</taxon>
        <taxon>Dothideales</taxon>
        <taxon>Saccotheciaceae</taxon>
        <taxon>Aureobasidium</taxon>
    </lineage>
</organism>
<protein>
    <recommendedName>
        <fullName evidence="2">Alcohol acetyltransferase</fullName>
    </recommendedName>
</protein>
<proteinExistence type="predicted"/>
<comment type="caution">
    <text evidence="1">The sequence shown here is derived from an EMBL/GenBank/DDBJ whole genome shotgun (WGS) entry which is preliminary data.</text>
</comment>
<accession>A0A4S9D5J4</accession>
<dbReference type="InterPro" id="IPR052058">
    <property type="entry name" value="Alcohol_O-acetyltransferase"/>
</dbReference>
<dbReference type="InterPro" id="IPR010828">
    <property type="entry name" value="Atf2/Sli1-like"/>
</dbReference>
<sequence>MLASDSKATLLRPAGYNERRYITRQSLGYYRTLAIGGIYTVDQASATKISQQTFVPALKHCVATHPLLSATIEGQDTESPSFARPKTLDLHNHVEILRTDDLGSGAADFSEKDLIHRVTNRTLDFEFSNVEITPPWKIVVFLLPSQDGAQRLFVLFAYYHSHGDGKSALAFHKTFLQGLNQESNVGDNFLCETPSVPLPPTIEQAGKLSISWSYLLSPLFGAYLPEAVAKSLGLRASTTPKSADAWTGKRVPFNHDTFDTGLEFFSVPHQTMHAALRLCRAHDVKFTGLLHQLIVRALSEALPSGPTIGSFIASTVVDLRPLLNGIGPDDMSCPGPTAAFELFSRSKPTDWNNWIQPQSDSPIWTAARRTTKDVAKCASTLHDQPIGLLSYLSKFRPWMQGEAEKDRDTSYEISNLGIFDPTAGSQKGAWDVESMFFAQPANLLGGCLAFSVVTRKGGDMTVSVTWQERTLGVEEEQAFVARICQLITQYLGEIAWTTLEGGARASGNV</sequence>
<dbReference type="Pfam" id="PF07247">
    <property type="entry name" value="AATase"/>
    <property type="match status" value="1"/>
</dbReference>
<gene>
    <name evidence="1" type="ORF">D6D13_02854</name>
</gene>
<dbReference type="PANTHER" id="PTHR28037:SF1">
    <property type="entry name" value="ALCOHOL O-ACETYLTRANSFERASE 1-RELATED"/>
    <property type="match status" value="1"/>
</dbReference>
<name>A0A4S9D5J4_AURPU</name>